<evidence type="ECO:0000256" key="4">
    <source>
        <dbReference type="ARBA" id="ARBA00022519"/>
    </source>
</evidence>
<comment type="function">
    <text evidence="18">Plays an essential role in type IV pili and type II pseudopili formation by proteolytically removing the leader sequence from substrate proteins and subsequently monomethylating the alpha-amino group of the newly exposed N-terminal phenylalanine.</text>
</comment>
<evidence type="ECO:0000256" key="11">
    <source>
        <dbReference type="ARBA" id="ARBA00022989"/>
    </source>
</evidence>
<dbReference type="EC" id="2.1.1.-" evidence="18"/>
<dbReference type="GO" id="GO:0006465">
    <property type="term" value="P:signal peptide processing"/>
    <property type="evidence" value="ECO:0007669"/>
    <property type="project" value="TreeGrafter"/>
</dbReference>
<evidence type="ECO:0000256" key="15">
    <source>
        <dbReference type="ARBA" id="ARBA00067082"/>
    </source>
</evidence>
<dbReference type="InterPro" id="IPR010627">
    <property type="entry name" value="Prepilin_pept_A24_N"/>
</dbReference>
<evidence type="ECO:0000256" key="12">
    <source>
        <dbReference type="ARBA" id="ARBA00023136"/>
    </source>
</evidence>
<evidence type="ECO:0000256" key="7">
    <source>
        <dbReference type="ARBA" id="ARBA00022679"/>
    </source>
</evidence>
<feature type="transmembrane region" description="Helical" evidence="19">
    <location>
        <begin position="122"/>
        <end position="143"/>
    </location>
</feature>
<feature type="domain" description="Prepilin type IV endopeptidase peptidase" evidence="20">
    <location>
        <begin position="132"/>
        <end position="241"/>
    </location>
</feature>
<evidence type="ECO:0000256" key="14">
    <source>
        <dbReference type="ARBA" id="ARBA00050401"/>
    </source>
</evidence>
<keyword evidence="23" id="KW-1185">Reference proteome</keyword>
<dbReference type="EC" id="3.4.23.43" evidence="15 18"/>
<reference evidence="22 23" key="1">
    <citation type="submission" date="2017-07" db="EMBL/GenBank/DDBJ databases">
        <title>Thauera sp. KNDSS-Mac4 genome sequence and assembly.</title>
        <authorList>
            <person name="Mayilraj S."/>
        </authorList>
    </citation>
    <scope>NUCLEOTIDE SEQUENCE [LARGE SCALE GENOMIC DNA]</scope>
    <source>
        <strain evidence="22 23">KNDSS-Mac4</strain>
    </source>
</reference>
<evidence type="ECO:0000256" key="13">
    <source>
        <dbReference type="ARBA" id="ARBA00023268"/>
    </source>
</evidence>
<evidence type="ECO:0000256" key="19">
    <source>
        <dbReference type="SAM" id="Phobius"/>
    </source>
</evidence>
<accession>A0A235EYG2</accession>
<evidence type="ECO:0000256" key="6">
    <source>
        <dbReference type="ARBA" id="ARBA00022670"/>
    </source>
</evidence>
<keyword evidence="10 18" id="KW-0378">Hydrolase</keyword>
<feature type="transmembrane region" description="Helical" evidence="19">
    <location>
        <begin position="12"/>
        <end position="30"/>
    </location>
</feature>
<evidence type="ECO:0000259" key="20">
    <source>
        <dbReference type="Pfam" id="PF01478"/>
    </source>
</evidence>
<dbReference type="RefSeq" id="WP_094268246.1">
    <property type="nucleotide sequence ID" value="NZ_NOIH01000009.1"/>
</dbReference>
<evidence type="ECO:0000313" key="23">
    <source>
        <dbReference type="Proteomes" id="UP000215181"/>
    </source>
</evidence>
<keyword evidence="4" id="KW-0997">Cell inner membrane</keyword>
<organism evidence="22 23">
    <name type="scientific">Thauera propionica</name>
    <dbReference type="NCBI Taxonomy" id="2019431"/>
    <lineage>
        <taxon>Bacteria</taxon>
        <taxon>Pseudomonadati</taxon>
        <taxon>Pseudomonadota</taxon>
        <taxon>Betaproteobacteria</taxon>
        <taxon>Rhodocyclales</taxon>
        <taxon>Zoogloeaceae</taxon>
        <taxon>Thauera</taxon>
    </lineage>
</organism>
<feature type="transmembrane region" description="Helical" evidence="19">
    <location>
        <begin position="179"/>
        <end position="196"/>
    </location>
</feature>
<dbReference type="Proteomes" id="UP000215181">
    <property type="component" value="Unassembled WGS sequence"/>
</dbReference>
<dbReference type="Pfam" id="PF01478">
    <property type="entry name" value="Peptidase_A24"/>
    <property type="match status" value="1"/>
</dbReference>
<comment type="caution">
    <text evidence="22">The sequence shown here is derived from an EMBL/GenBank/DDBJ whole genome shotgun (WGS) entry which is preliminary data.</text>
</comment>
<protein>
    <recommendedName>
        <fullName evidence="16 18">Prepilin leader peptidase/N-methyltransferase</fullName>
        <ecNumber evidence="18">2.1.1.-</ecNumber>
        <ecNumber evidence="15 18">3.4.23.43</ecNumber>
    </recommendedName>
</protein>
<feature type="transmembrane region" description="Helical" evidence="19">
    <location>
        <begin position="253"/>
        <end position="272"/>
    </location>
</feature>
<sequence length="283" mass="30632">MLALLHDPIAFTGVGALLGLFVGSFLNVVIHRLPRMMERDWHAQAAELRGEPVEPAERFNLATPRSRCPHCGHLIGALENIPVLSYLVLRGRCGHCGAGISMRYPIVEAFTALLSGYAAWHFGFGVAAAGALLFIWTMVTLAFIDVDTQLLPDDLTLPLLWLGLLFNLIGTFTDLHSAVIGAMAGYLALWSVYWLFKLVTGKEGMGYGDFKLLGAIGAWLGWQLLPLTILLSSLVGAVVGIALIVLARHGRNVPIPFGPYLAAAGIIALFWGEDLTSRYLGLL</sequence>
<name>A0A235EYG2_9RHOO</name>
<dbReference type="InterPro" id="IPR014032">
    <property type="entry name" value="Peptidase_A24A_bac"/>
</dbReference>
<keyword evidence="5 18" id="KW-0489">Methyltransferase</keyword>
<evidence type="ECO:0000256" key="1">
    <source>
        <dbReference type="ARBA" id="ARBA00004429"/>
    </source>
</evidence>
<evidence type="ECO:0000256" key="10">
    <source>
        <dbReference type="ARBA" id="ARBA00022801"/>
    </source>
</evidence>
<evidence type="ECO:0000256" key="16">
    <source>
        <dbReference type="ARBA" id="ARBA00071870"/>
    </source>
</evidence>
<keyword evidence="8" id="KW-0949">S-adenosyl-L-methionine</keyword>
<dbReference type="EMBL" id="NOIH01000009">
    <property type="protein sequence ID" value="OYD54088.1"/>
    <property type="molecule type" value="Genomic_DNA"/>
</dbReference>
<dbReference type="Pfam" id="PF06750">
    <property type="entry name" value="A24_N_bact"/>
    <property type="match status" value="1"/>
</dbReference>
<evidence type="ECO:0000256" key="5">
    <source>
        <dbReference type="ARBA" id="ARBA00022603"/>
    </source>
</evidence>
<proteinExistence type="inferred from homology"/>
<keyword evidence="12 19" id="KW-0472">Membrane</keyword>
<evidence type="ECO:0000256" key="9">
    <source>
        <dbReference type="ARBA" id="ARBA00022692"/>
    </source>
</evidence>
<evidence type="ECO:0000256" key="8">
    <source>
        <dbReference type="ARBA" id="ARBA00022691"/>
    </source>
</evidence>
<dbReference type="InterPro" id="IPR050882">
    <property type="entry name" value="Prepilin_peptidase/N-MTase"/>
</dbReference>
<keyword evidence="13 18" id="KW-0511">Multifunctional enzyme</keyword>
<comment type="subcellular location">
    <subcellularLocation>
        <location evidence="1">Cell inner membrane</location>
        <topology evidence="1">Multi-pass membrane protein</topology>
    </subcellularLocation>
    <subcellularLocation>
        <location evidence="18">Cell membrane</location>
        <topology evidence="18">Multi-pass membrane protein</topology>
    </subcellularLocation>
</comment>
<keyword evidence="6 18" id="KW-0645">Protease</keyword>
<keyword evidence="7 18" id="KW-0808">Transferase</keyword>
<keyword evidence="3" id="KW-1003">Cell membrane</keyword>
<evidence type="ECO:0000256" key="18">
    <source>
        <dbReference type="RuleBase" id="RU003794"/>
    </source>
</evidence>
<feature type="domain" description="Prepilin peptidase A24 N-terminal" evidence="21">
    <location>
        <begin position="17"/>
        <end position="122"/>
    </location>
</feature>
<dbReference type="InterPro" id="IPR000045">
    <property type="entry name" value="Prepilin_IV_endopep_pep"/>
</dbReference>
<feature type="transmembrane region" description="Helical" evidence="19">
    <location>
        <begin position="216"/>
        <end position="246"/>
    </location>
</feature>
<dbReference type="GO" id="GO:0005886">
    <property type="term" value="C:plasma membrane"/>
    <property type="evidence" value="ECO:0007669"/>
    <property type="project" value="UniProtKB-SubCell"/>
</dbReference>
<dbReference type="OrthoDB" id="9789291at2"/>
<keyword evidence="9 18" id="KW-0812">Transmembrane</keyword>
<dbReference type="FunFam" id="1.20.120.1220:FF:000001">
    <property type="entry name" value="Type 4 prepilin-like proteins leader peptide-processing enzyme"/>
    <property type="match status" value="1"/>
</dbReference>
<keyword evidence="11 19" id="KW-1133">Transmembrane helix</keyword>
<comment type="catalytic activity">
    <reaction evidence="14 18">
        <text>Typically cleaves a -Gly-|-Phe- bond to release an N-terminal, basic peptide of 5-8 residues from type IV prepilin, and then N-methylates the new N-terminal amino group, the methyl donor being S-adenosyl-L-methionine.</text>
        <dbReference type="EC" id="3.4.23.43"/>
    </reaction>
</comment>
<feature type="transmembrane region" description="Helical" evidence="19">
    <location>
        <begin position="155"/>
        <end position="172"/>
    </location>
</feature>
<dbReference type="GO" id="GO:0032259">
    <property type="term" value="P:methylation"/>
    <property type="evidence" value="ECO:0007669"/>
    <property type="project" value="UniProtKB-KW"/>
</dbReference>
<evidence type="ECO:0000259" key="21">
    <source>
        <dbReference type="Pfam" id="PF06750"/>
    </source>
</evidence>
<dbReference type="GO" id="GO:0004190">
    <property type="term" value="F:aspartic-type endopeptidase activity"/>
    <property type="evidence" value="ECO:0007669"/>
    <property type="project" value="UniProtKB-EC"/>
</dbReference>
<evidence type="ECO:0000256" key="17">
    <source>
        <dbReference type="RuleBase" id="RU003793"/>
    </source>
</evidence>
<gene>
    <name evidence="22" type="ORF">CGK74_09480</name>
</gene>
<dbReference type="Gene3D" id="1.20.120.1220">
    <property type="match status" value="1"/>
</dbReference>
<dbReference type="AlphaFoldDB" id="A0A235EYG2"/>
<evidence type="ECO:0000256" key="2">
    <source>
        <dbReference type="ARBA" id="ARBA00005801"/>
    </source>
</evidence>
<dbReference type="PANTHER" id="PTHR30487:SF0">
    <property type="entry name" value="PREPILIN LEADER PEPTIDASE_N-METHYLTRANSFERASE-RELATED"/>
    <property type="match status" value="1"/>
</dbReference>
<evidence type="ECO:0000313" key="22">
    <source>
        <dbReference type="EMBL" id="OYD54088.1"/>
    </source>
</evidence>
<dbReference type="PRINTS" id="PR00864">
    <property type="entry name" value="PREPILNPTASE"/>
</dbReference>
<dbReference type="GO" id="GO:0008168">
    <property type="term" value="F:methyltransferase activity"/>
    <property type="evidence" value="ECO:0007669"/>
    <property type="project" value="UniProtKB-KW"/>
</dbReference>
<comment type="similarity">
    <text evidence="2 17">Belongs to the peptidase A24 family.</text>
</comment>
<evidence type="ECO:0000256" key="3">
    <source>
        <dbReference type="ARBA" id="ARBA00022475"/>
    </source>
</evidence>
<dbReference type="PANTHER" id="PTHR30487">
    <property type="entry name" value="TYPE 4 PREPILIN-LIKE PROTEINS LEADER PEPTIDE-PROCESSING ENZYME"/>
    <property type="match status" value="1"/>
</dbReference>